<dbReference type="Gene3D" id="1.10.540.10">
    <property type="entry name" value="Acyl-CoA dehydrogenase/oxidase, N-terminal domain"/>
    <property type="match status" value="1"/>
</dbReference>
<comment type="similarity">
    <text evidence="2">Belongs to the HpaH/HsaA monooxygenase family.</text>
</comment>
<sequence length="407" mass="43517">MSNSTISVDSVASEVLIPDRAELVARAEGLQELLWKDAVECERERRVSDRVVAAMTEAGLLRLQTPRRLGGYETDMHTLLDVATALGRGCPSAAWIAGVLNAGNFMAALFPAAAGDEVWRDTPDARCALVLGLPSPAVEPVDGGVIVSGEWAYVSGCLHAQWVSALIAVPTEAGRPDVRFALMPADEVAIKDTWYFAGMRGTGSNTVVADRIFVPDRRLVPYLPILNGETDGVVDPALPYRNSLTGLFSIGLIGALIGGAEAALDFVRDKGHTRPVAGSTYRNQTQSPTFQLDLADATSKIDMAKLVAARIADTVDELAQAGVNADLTLRARNRLESTQVGRLCREAVDTLLTAHGSSAFNESNPLQRLWRDINVGSRHAGFGMGIPEQVYGRALVGGDPRDISFIV</sequence>
<dbReference type="RefSeq" id="WP_190050577.1">
    <property type="nucleotide sequence ID" value="NZ_BMWC01000003.1"/>
</dbReference>
<dbReference type="Pfam" id="PF08028">
    <property type="entry name" value="Acyl-CoA_dh_2"/>
    <property type="match status" value="1"/>
</dbReference>
<dbReference type="Gene3D" id="1.20.140.10">
    <property type="entry name" value="Butyryl-CoA Dehydrogenase, subunit A, domain 3"/>
    <property type="match status" value="1"/>
</dbReference>
<dbReference type="InterPro" id="IPR037069">
    <property type="entry name" value="AcylCoA_DH/ox_N_sf"/>
</dbReference>
<gene>
    <name evidence="5" type="ORF">GCM10010383_28900</name>
</gene>
<keyword evidence="6" id="KW-1185">Reference proteome</keyword>
<feature type="domain" description="Acyl-CoA dehydrogenase/oxidase N-terminal" evidence="3">
    <location>
        <begin position="34"/>
        <end position="101"/>
    </location>
</feature>
<dbReference type="SUPFAM" id="SSF47203">
    <property type="entry name" value="Acyl-CoA dehydrogenase C-terminal domain-like"/>
    <property type="match status" value="1"/>
</dbReference>
<dbReference type="EMBL" id="BMWC01000003">
    <property type="protein sequence ID" value="GGW97254.1"/>
    <property type="molecule type" value="Genomic_DNA"/>
</dbReference>
<dbReference type="InterPro" id="IPR050741">
    <property type="entry name" value="Acyl-CoA_dehydrogenase"/>
</dbReference>
<dbReference type="InterPro" id="IPR046373">
    <property type="entry name" value="Acyl-CoA_Oxase/DH_mid-dom_sf"/>
</dbReference>
<evidence type="ECO:0000259" key="3">
    <source>
        <dbReference type="Pfam" id="PF02771"/>
    </source>
</evidence>
<dbReference type="InterPro" id="IPR009100">
    <property type="entry name" value="AcylCoA_DH/oxidase_NM_dom_sf"/>
</dbReference>
<dbReference type="PIRSF" id="PIRSF016578">
    <property type="entry name" value="HsaA"/>
    <property type="match status" value="1"/>
</dbReference>
<keyword evidence="1" id="KW-0560">Oxidoreductase</keyword>
<proteinExistence type="inferred from homology"/>
<feature type="domain" description="Acyl-CoA dehydrogenase C-terminal" evidence="4">
    <location>
        <begin position="255"/>
        <end position="382"/>
    </location>
</feature>
<protein>
    <submittedName>
        <fullName evidence="5">Acyl-CoA dehydrogenase</fullName>
    </submittedName>
</protein>
<dbReference type="Proteomes" id="UP000617743">
    <property type="component" value="Unassembled WGS sequence"/>
</dbReference>
<reference evidence="6" key="1">
    <citation type="journal article" date="2019" name="Int. J. Syst. Evol. Microbiol.">
        <title>The Global Catalogue of Microorganisms (GCM) 10K type strain sequencing project: providing services to taxonomists for standard genome sequencing and annotation.</title>
        <authorList>
            <consortium name="The Broad Institute Genomics Platform"/>
            <consortium name="The Broad Institute Genome Sequencing Center for Infectious Disease"/>
            <person name="Wu L."/>
            <person name="Ma J."/>
        </authorList>
    </citation>
    <scope>NUCLEOTIDE SEQUENCE [LARGE SCALE GENOMIC DNA]</scope>
    <source>
        <strain evidence="6">JCM 4866</strain>
    </source>
</reference>
<dbReference type="InterPro" id="IPR013107">
    <property type="entry name" value="Acyl-CoA_DH_C"/>
</dbReference>
<dbReference type="Pfam" id="PF02771">
    <property type="entry name" value="Acyl-CoA_dh_N"/>
    <property type="match status" value="1"/>
</dbReference>
<evidence type="ECO:0000313" key="5">
    <source>
        <dbReference type="EMBL" id="GGW97254.1"/>
    </source>
</evidence>
<organism evidence="5 6">
    <name type="scientific">Streptomyces lomondensis</name>
    <dbReference type="NCBI Taxonomy" id="68229"/>
    <lineage>
        <taxon>Bacteria</taxon>
        <taxon>Bacillati</taxon>
        <taxon>Actinomycetota</taxon>
        <taxon>Actinomycetes</taxon>
        <taxon>Kitasatosporales</taxon>
        <taxon>Streptomycetaceae</taxon>
        <taxon>Streptomyces</taxon>
    </lineage>
</organism>
<evidence type="ECO:0000256" key="1">
    <source>
        <dbReference type="ARBA" id="ARBA00023002"/>
    </source>
</evidence>
<evidence type="ECO:0000256" key="2">
    <source>
        <dbReference type="ARBA" id="ARBA00049661"/>
    </source>
</evidence>
<dbReference type="InterPro" id="IPR036250">
    <property type="entry name" value="AcylCo_DH-like_C"/>
</dbReference>
<dbReference type="SUPFAM" id="SSF56645">
    <property type="entry name" value="Acyl-CoA dehydrogenase NM domain-like"/>
    <property type="match status" value="1"/>
</dbReference>
<evidence type="ECO:0000313" key="6">
    <source>
        <dbReference type="Proteomes" id="UP000617743"/>
    </source>
</evidence>
<name>A0ABQ2X3K8_9ACTN</name>
<comment type="caution">
    <text evidence="5">The sequence shown here is derived from an EMBL/GenBank/DDBJ whole genome shotgun (WGS) entry which is preliminary data.</text>
</comment>
<dbReference type="InterPro" id="IPR013786">
    <property type="entry name" value="AcylCoA_DH/ox_N"/>
</dbReference>
<accession>A0ABQ2X3K8</accession>
<dbReference type="Gene3D" id="2.40.110.10">
    <property type="entry name" value="Butyryl-CoA Dehydrogenase, subunit A, domain 2"/>
    <property type="match status" value="1"/>
</dbReference>
<evidence type="ECO:0000259" key="4">
    <source>
        <dbReference type="Pfam" id="PF08028"/>
    </source>
</evidence>
<dbReference type="PANTHER" id="PTHR48083:SF19">
    <property type="entry name" value="FLAVIN-DEPENDENT MONOOXYGENASE, OXYGENASE SUBUNIT HSAA"/>
    <property type="match status" value="1"/>
</dbReference>
<dbReference type="PANTHER" id="PTHR48083">
    <property type="entry name" value="MEDIUM-CHAIN SPECIFIC ACYL-COA DEHYDROGENASE, MITOCHONDRIAL-RELATED"/>
    <property type="match status" value="1"/>
</dbReference>